<feature type="non-terminal residue" evidence="1">
    <location>
        <position position="1"/>
    </location>
</feature>
<evidence type="ECO:0000313" key="2">
    <source>
        <dbReference type="Proteomes" id="UP000789405"/>
    </source>
</evidence>
<comment type="caution">
    <text evidence="1">The sequence shown here is derived from an EMBL/GenBank/DDBJ whole genome shotgun (WGS) entry which is preliminary data.</text>
</comment>
<feature type="non-terminal residue" evidence="1">
    <location>
        <position position="269"/>
    </location>
</feature>
<reference evidence="1" key="1">
    <citation type="submission" date="2021-06" db="EMBL/GenBank/DDBJ databases">
        <authorList>
            <person name="Kallberg Y."/>
            <person name="Tangrot J."/>
            <person name="Rosling A."/>
        </authorList>
    </citation>
    <scope>NUCLEOTIDE SEQUENCE</scope>
    <source>
        <strain evidence="1">MA453B</strain>
    </source>
</reference>
<protein>
    <submittedName>
        <fullName evidence="1">18666_t:CDS:1</fullName>
    </submittedName>
</protein>
<sequence length="269" mass="32019">TILSQNVQFEIHNVNKFMFLQQSFITWAYLHVVFDEDEFVVFVSFWNSEAAILNNRSPERMLVKGFFPRFTNQRASLKSVWIKNMIESKINRKIYRSTMNWKSKFLSFETAMTWNKITNPDKPKLKLNEYRTVKIDNKLYLEKEEPTCLSWPSKLQRNAAVNIVLRDPVPTKLKSYRETLPDSTTQRAIPATFIIVFSKNRTRIHNYVLVGFLKKKKHEYTSPKRWLSHASFAASHHIHLCNRDYAFPCSDIKMWVFFIIPLVRIMNER</sequence>
<proteinExistence type="predicted"/>
<dbReference type="EMBL" id="CAJVPY010018073">
    <property type="protein sequence ID" value="CAG8765229.1"/>
    <property type="molecule type" value="Genomic_DNA"/>
</dbReference>
<dbReference type="Proteomes" id="UP000789405">
    <property type="component" value="Unassembled WGS sequence"/>
</dbReference>
<keyword evidence="2" id="KW-1185">Reference proteome</keyword>
<name>A0A9N9J4S1_9GLOM</name>
<organism evidence="1 2">
    <name type="scientific">Dentiscutata erythropus</name>
    <dbReference type="NCBI Taxonomy" id="1348616"/>
    <lineage>
        <taxon>Eukaryota</taxon>
        <taxon>Fungi</taxon>
        <taxon>Fungi incertae sedis</taxon>
        <taxon>Mucoromycota</taxon>
        <taxon>Glomeromycotina</taxon>
        <taxon>Glomeromycetes</taxon>
        <taxon>Diversisporales</taxon>
        <taxon>Gigasporaceae</taxon>
        <taxon>Dentiscutata</taxon>
    </lineage>
</organism>
<evidence type="ECO:0000313" key="1">
    <source>
        <dbReference type="EMBL" id="CAG8765229.1"/>
    </source>
</evidence>
<dbReference type="AlphaFoldDB" id="A0A9N9J4S1"/>
<dbReference type="OrthoDB" id="2382705at2759"/>
<accession>A0A9N9J4S1</accession>
<gene>
    <name evidence="1" type="ORF">DERYTH_LOCUS18175</name>
</gene>